<dbReference type="Pfam" id="PF13470">
    <property type="entry name" value="PIN_3"/>
    <property type="match status" value="1"/>
</dbReference>
<gene>
    <name evidence="2" type="ORF">RCC75_00310</name>
    <name evidence="3" type="ORF">RCG00_07370</name>
</gene>
<feature type="domain" description="PIN" evidence="1">
    <location>
        <begin position="4"/>
        <end position="122"/>
    </location>
</feature>
<dbReference type="EMBL" id="JAVFKN010000001">
    <property type="protein sequence ID" value="MDQ5766952.1"/>
    <property type="molecule type" value="Genomic_DNA"/>
</dbReference>
<reference evidence="3 4" key="1">
    <citation type="submission" date="2023-08" db="EMBL/GenBank/DDBJ databases">
        <title>New molecular markers tilS and rpoB for phylogenetic and monitoring studies of the genus Thiothrix biodiversity.</title>
        <authorList>
            <person name="Ravin N.V."/>
            <person name="Smolyakov D."/>
            <person name="Markov N.D."/>
            <person name="Beletsky A.V."/>
            <person name="Mardanov A.V."/>
            <person name="Rudenko T.S."/>
            <person name="Grabovich M.Y."/>
        </authorList>
    </citation>
    <scope>NUCLEOTIDE SEQUENCE</scope>
    <source>
        <strain evidence="3">DNT52</strain>
        <strain evidence="2 4">H33</strain>
    </source>
</reference>
<organism evidence="3">
    <name type="scientific">Thiothrix subterranea</name>
    <dbReference type="NCBI Taxonomy" id="2735563"/>
    <lineage>
        <taxon>Bacteria</taxon>
        <taxon>Pseudomonadati</taxon>
        <taxon>Pseudomonadota</taxon>
        <taxon>Gammaproteobacteria</taxon>
        <taxon>Thiotrichales</taxon>
        <taxon>Thiotrichaceae</taxon>
        <taxon>Thiothrix</taxon>
    </lineage>
</organism>
<dbReference type="Proteomes" id="UP001223336">
    <property type="component" value="Unassembled WGS sequence"/>
</dbReference>
<keyword evidence="4" id="KW-1185">Reference proteome</keyword>
<accession>A0AA51MQF6</accession>
<dbReference type="InterPro" id="IPR029060">
    <property type="entry name" value="PIN-like_dom_sf"/>
</dbReference>
<dbReference type="Proteomes" id="UP001229862">
    <property type="component" value="Chromosome"/>
</dbReference>
<evidence type="ECO:0000313" key="3">
    <source>
        <dbReference type="EMBL" id="WML88185.1"/>
    </source>
</evidence>
<proteinExistence type="predicted"/>
<sequence>MSQRIFVDANVINDIFDAKRRFHEASYQCLEYCLEQGLTLVTTCDIVTTVYYITAKSQDRAKALDALEQVNAIFEIVPFGNNQLADAITLMQQDADYTDLEDTVQCVLATQAGCDVILSNDNGFVAKALPVMSSTVFIQQVRG</sequence>
<dbReference type="EMBL" id="CP133217">
    <property type="protein sequence ID" value="WML88185.1"/>
    <property type="molecule type" value="Genomic_DNA"/>
</dbReference>
<protein>
    <submittedName>
        <fullName evidence="3">PIN domain-containing protein</fullName>
    </submittedName>
</protein>
<evidence type="ECO:0000259" key="1">
    <source>
        <dbReference type="Pfam" id="PF13470"/>
    </source>
</evidence>
<dbReference type="SUPFAM" id="SSF88723">
    <property type="entry name" value="PIN domain-like"/>
    <property type="match status" value="1"/>
</dbReference>
<dbReference type="Gene3D" id="3.40.50.1010">
    <property type="entry name" value="5'-nuclease"/>
    <property type="match status" value="1"/>
</dbReference>
<evidence type="ECO:0000313" key="4">
    <source>
        <dbReference type="Proteomes" id="UP001223336"/>
    </source>
</evidence>
<name>A0AA51MQF6_9GAMM</name>
<dbReference type="CDD" id="cd09854">
    <property type="entry name" value="PIN_VapC-like"/>
    <property type="match status" value="1"/>
</dbReference>
<dbReference type="AlphaFoldDB" id="A0AA51MQF6"/>
<dbReference type="InterPro" id="IPR002716">
    <property type="entry name" value="PIN_dom"/>
</dbReference>
<dbReference type="RefSeq" id="WP_308133195.1">
    <property type="nucleotide sequence ID" value="NZ_CP133197.1"/>
</dbReference>
<evidence type="ECO:0000313" key="2">
    <source>
        <dbReference type="EMBL" id="MDQ5766952.1"/>
    </source>
</evidence>